<keyword evidence="8" id="KW-1185">Reference proteome</keyword>
<dbReference type="OrthoDB" id="2579187at2"/>
<dbReference type="Gene3D" id="3.40.50.12780">
    <property type="entry name" value="N-terminal domain of ligase-like"/>
    <property type="match status" value="1"/>
</dbReference>
<gene>
    <name evidence="7" type="ORF">CFP75_38530</name>
</gene>
<dbReference type="Proteomes" id="UP000215563">
    <property type="component" value="Unassembled WGS sequence"/>
</dbReference>
<dbReference type="InterPro" id="IPR000873">
    <property type="entry name" value="AMP-dep_synth/lig_dom"/>
</dbReference>
<evidence type="ECO:0000259" key="5">
    <source>
        <dbReference type="Pfam" id="PF00501"/>
    </source>
</evidence>
<evidence type="ECO:0000256" key="1">
    <source>
        <dbReference type="ARBA" id="ARBA00006432"/>
    </source>
</evidence>
<dbReference type="Pfam" id="PF00501">
    <property type="entry name" value="AMP-binding"/>
    <property type="match status" value="1"/>
</dbReference>
<evidence type="ECO:0000256" key="2">
    <source>
        <dbReference type="ARBA" id="ARBA00022598"/>
    </source>
</evidence>
<dbReference type="InterPro" id="IPR042099">
    <property type="entry name" value="ANL_N_sf"/>
</dbReference>
<keyword evidence="4" id="KW-0067">ATP-binding</keyword>
<keyword evidence="3" id="KW-0547">Nucleotide-binding</keyword>
<evidence type="ECO:0000313" key="7">
    <source>
        <dbReference type="EMBL" id="OXM43473.1"/>
    </source>
</evidence>
<proteinExistence type="inferred from homology"/>
<dbReference type="PANTHER" id="PTHR43107">
    <property type="entry name" value="LONG-CHAIN FATTY ACID TRANSPORT PROTEIN"/>
    <property type="match status" value="1"/>
</dbReference>
<dbReference type="GO" id="GO:0004467">
    <property type="term" value="F:long-chain fatty acid-CoA ligase activity"/>
    <property type="evidence" value="ECO:0007669"/>
    <property type="project" value="TreeGrafter"/>
</dbReference>
<evidence type="ECO:0000313" key="8">
    <source>
        <dbReference type="Proteomes" id="UP000215563"/>
    </source>
</evidence>
<accession>A0A229R9Y1</accession>
<dbReference type="PANTHER" id="PTHR43107:SF15">
    <property type="entry name" value="FATTY ACID TRANSPORT PROTEIN 3, ISOFORM A"/>
    <property type="match status" value="1"/>
</dbReference>
<dbReference type="PROSITE" id="PS00455">
    <property type="entry name" value="AMP_BINDING"/>
    <property type="match status" value="1"/>
</dbReference>
<comment type="caution">
    <text evidence="7">The sequence shown here is derived from an EMBL/GenBank/DDBJ whole genome shotgun (WGS) entry which is preliminary data.</text>
</comment>
<dbReference type="InterPro" id="IPR025110">
    <property type="entry name" value="AMP-bd_C"/>
</dbReference>
<dbReference type="EMBL" id="NMQU01000148">
    <property type="protein sequence ID" value="OXM43473.1"/>
    <property type="molecule type" value="Genomic_DNA"/>
</dbReference>
<dbReference type="InterPro" id="IPR020845">
    <property type="entry name" value="AMP-binding_CS"/>
</dbReference>
<dbReference type="GO" id="GO:0005886">
    <property type="term" value="C:plasma membrane"/>
    <property type="evidence" value="ECO:0007669"/>
    <property type="project" value="TreeGrafter"/>
</dbReference>
<protein>
    <submittedName>
        <fullName evidence="7">Acyl-CoA synthetase</fullName>
    </submittedName>
</protein>
<comment type="similarity">
    <text evidence="1">Belongs to the ATP-dependent AMP-binding enzyme family.</text>
</comment>
<reference evidence="7 8" key="1">
    <citation type="submission" date="2017-07" db="EMBL/GenBank/DDBJ databases">
        <title>Amycolatopsis alba DSM 44262 Genome sequencing and assembly.</title>
        <authorList>
            <person name="Kaur N."/>
            <person name="Mayilraj S."/>
        </authorList>
    </citation>
    <scope>NUCLEOTIDE SEQUENCE [LARGE SCALE GENOMIC DNA]</scope>
    <source>
        <strain evidence="7 8">DSM 44262</strain>
    </source>
</reference>
<keyword evidence="2" id="KW-0436">Ligase</keyword>
<evidence type="ECO:0000256" key="4">
    <source>
        <dbReference type="ARBA" id="ARBA00022840"/>
    </source>
</evidence>
<evidence type="ECO:0000256" key="3">
    <source>
        <dbReference type="ARBA" id="ARBA00022741"/>
    </source>
</evidence>
<dbReference type="AlphaFoldDB" id="A0A229R9Y1"/>
<dbReference type="GO" id="GO:0005324">
    <property type="term" value="F:long-chain fatty acid transmembrane transporter activity"/>
    <property type="evidence" value="ECO:0007669"/>
    <property type="project" value="TreeGrafter"/>
</dbReference>
<dbReference type="GO" id="GO:0044539">
    <property type="term" value="P:long-chain fatty acid import into cell"/>
    <property type="evidence" value="ECO:0007669"/>
    <property type="project" value="TreeGrafter"/>
</dbReference>
<dbReference type="Gene3D" id="3.30.300.30">
    <property type="match status" value="1"/>
</dbReference>
<organism evidence="7 8">
    <name type="scientific">Amycolatopsis alba DSM 44262</name>
    <dbReference type="NCBI Taxonomy" id="1125972"/>
    <lineage>
        <taxon>Bacteria</taxon>
        <taxon>Bacillati</taxon>
        <taxon>Actinomycetota</taxon>
        <taxon>Actinomycetes</taxon>
        <taxon>Pseudonocardiales</taxon>
        <taxon>Pseudonocardiaceae</taxon>
        <taxon>Amycolatopsis</taxon>
    </lineage>
</organism>
<feature type="domain" description="AMP-dependent synthetase/ligase" evidence="5">
    <location>
        <begin position="57"/>
        <end position="376"/>
    </location>
</feature>
<dbReference type="GO" id="GO:0005524">
    <property type="term" value="F:ATP binding"/>
    <property type="evidence" value="ECO:0007669"/>
    <property type="project" value="UniProtKB-KW"/>
</dbReference>
<feature type="domain" description="AMP-binding enzyme C-terminal" evidence="6">
    <location>
        <begin position="449"/>
        <end position="525"/>
    </location>
</feature>
<evidence type="ECO:0000259" key="6">
    <source>
        <dbReference type="Pfam" id="PF13193"/>
    </source>
</evidence>
<dbReference type="SUPFAM" id="SSF56801">
    <property type="entry name" value="Acetyl-CoA synthetase-like"/>
    <property type="match status" value="1"/>
</dbReference>
<dbReference type="Pfam" id="PF13193">
    <property type="entry name" value="AMP-binding_C"/>
    <property type="match status" value="1"/>
</dbReference>
<dbReference type="InterPro" id="IPR045851">
    <property type="entry name" value="AMP-bd_C_sf"/>
</dbReference>
<name>A0A229R9Y1_AMYAL</name>
<sequence>MHADELRRDPVRAGRTVGAPQCRVGYTGGVCLVTSGQTIADLLLARAGDPRPGLRTRDREWTWDEVVRESAARAALARRLRRDGPFHIAVLLENVPEFVWWLGAAALAGATVVGVNPTRRGAYLEQEVRHTEPQLVVTDQAGLAQLEGLDLGVPQDRYLLVDDADFADQEPFRDPEIDPGTPLLLLFTSGTTGISKAARCSQGRLAGLGYQNAAKYRVTQDDVCYCCMPLFHGNAVMGLWAPALVAGACVALTPKFSASGFLPDVRALGATYFTYVGKAVSYVLATPEHPDDRENPLTHGFGTEASPEDRELFAARFGAELLEAYGSSEGAGMVTLAPSGPPTALGRPAHDGVRVVDPETRKTCPPAELDEHGRVRNAEEAIGELVNTLGAAKFEGYWNNPAADAERVRHGWYWTGDLGYLDREGYLYFAGRSGDWIRVDGENTSAVHVERVLRRHRSVLAAAVFGVPDPRSGDQVMAALEVPEGVTFDDLELPAFLAAQTDLGTKGAPRFVRVSHGLPTTGSGKLQRKALQLEGWRCPEPVYSRIGRDDGYTLLDPAAREALRREFESAGRLRFLGPPERTHVRSR</sequence>